<dbReference type="OrthoDB" id="6375174at2759"/>
<protein>
    <submittedName>
        <fullName evidence="1">Protein-tyrosine phosphatase</fullName>
    </submittedName>
</protein>
<keyword evidence="2" id="KW-1185">Reference proteome</keyword>
<dbReference type="SUPFAM" id="SSF52799">
    <property type="entry name" value="(Phosphotyrosine protein) phosphatases II"/>
    <property type="match status" value="1"/>
</dbReference>
<dbReference type="FunCoup" id="A0A3N4KTW2">
    <property type="interactions" value="10"/>
</dbReference>
<dbReference type="Pfam" id="PF03162">
    <property type="entry name" value="Y_phosphatase2"/>
    <property type="match status" value="1"/>
</dbReference>
<feature type="non-terminal residue" evidence="1">
    <location>
        <position position="162"/>
    </location>
</feature>
<dbReference type="EMBL" id="ML119120">
    <property type="protein sequence ID" value="RPB13966.1"/>
    <property type="molecule type" value="Genomic_DNA"/>
</dbReference>
<name>A0A3N4KTW2_9PEZI</name>
<evidence type="ECO:0000313" key="2">
    <source>
        <dbReference type="Proteomes" id="UP000277580"/>
    </source>
</evidence>
<dbReference type="InterPro" id="IPR029021">
    <property type="entry name" value="Prot-tyrosine_phosphatase-like"/>
</dbReference>
<dbReference type="PANTHER" id="PTHR31126">
    <property type="entry name" value="TYROSINE-PROTEIN PHOSPHATASE"/>
    <property type="match status" value="1"/>
</dbReference>
<dbReference type="AlphaFoldDB" id="A0A3N4KTW2"/>
<dbReference type="InParanoid" id="A0A3N4KTW2"/>
<dbReference type="InterPro" id="IPR004861">
    <property type="entry name" value="Siw14-like"/>
</dbReference>
<organism evidence="1 2">
    <name type="scientific">Morchella conica CCBAS932</name>
    <dbReference type="NCBI Taxonomy" id="1392247"/>
    <lineage>
        <taxon>Eukaryota</taxon>
        <taxon>Fungi</taxon>
        <taxon>Dikarya</taxon>
        <taxon>Ascomycota</taxon>
        <taxon>Pezizomycotina</taxon>
        <taxon>Pezizomycetes</taxon>
        <taxon>Pezizales</taxon>
        <taxon>Morchellaceae</taxon>
        <taxon>Morchella</taxon>
    </lineage>
</organism>
<dbReference type="STRING" id="1392247.A0A3N4KTW2"/>
<gene>
    <name evidence="1" type="ORF">P167DRAFT_457157</name>
</gene>
<dbReference type="Proteomes" id="UP000277580">
    <property type="component" value="Unassembled WGS sequence"/>
</dbReference>
<evidence type="ECO:0000313" key="1">
    <source>
        <dbReference type="EMBL" id="RPB13966.1"/>
    </source>
</evidence>
<reference evidence="1 2" key="1">
    <citation type="journal article" date="2018" name="Nat. Ecol. Evol.">
        <title>Pezizomycetes genomes reveal the molecular basis of ectomycorrhizal truffle lifestyle.</title>
        <authorList>
            <person name="Murat C."/>
            <person name="Payen T."/>
            <person name="Noel B."/>
            <person name="Kuo A."/>
            <person name="Morin E."/>
            <person name="Chen J."/>
            <person name="Kohler A."/>
            <person name="Krizsan K."/>
            <person name="Balestrini R."/>
            <person name="Da Silva C."/>
            <person name="Montanini B."/>
            <person name="Hainaut M."/>
            <person name="Levati E."/>
            <person name="Barry K.W."/>
            <person name="Belfiori B."/>
            <person name="Cichocki N."/>
            <person name="Clum A."/>
            <person name="Dockter R.B."/>
            <person name="Fauchery L."/>
            <person name="Guy J."/>
            <person name="Iotti M."/>
            <person name="Le Tacon F."/>
            <person name="Lindquist E.A."/>
            <person name="Lipzen A."/>
            <person name="Malagnac F."/>
            <person name="Mello A."/>
            <person name="Molinier V."/>
            <person name="Miyauchi S."/>
            <person name="Poulain J."/>
            <person name="Riccioni C."/>
            <person name="Rubini A."/>
            <person name="Sitrit Y."/>
            <person name="Splivallo R."/>
            <person name="Traeger S."/>
            <person name="Wang M."/>
            <person name="Zifcakova L."/>
            <person name="Wipf D."/>
            <person name="Zambonelli A."/>
            <person name="Paolocci F."/>
            <person name="Nowrousian M."/>
            <person name="Ottonello S."/>
            <person name="Baldrian P."/>
            <person name="Spatafora J.W."/>
            <person name="Henrissat B."/>
            <person name="Nagy L.G."/>
            <person name="Aury J.M."/>
            <person name="Wincker P."/>
            <person name="Grigoriev I.V."/>
            <person name="Bonfante P."/>
            <person name="Martin F.M."/>
        </authorList>
    </citation>
    <scope>NUCLEOTIDE SEQUENCE [LARGE SCALE GENOMIC DNA]</scope>
    <source>
        <strain evidence="1 2">CCBAS932</strain>
    </source>
</reference>
<proteinExistence type="predicted"/>
<feature type="non-terminal residue" evidence="1">
    <location>
        <position position="1"/>
    </location>
</feature>
<dbReference type="PANTHER" id="PTHR31126:SF14">
    <property type="entry name" value="TYROSINE-PROTEIN PHOSPHATASE OCA6-RELATED"/>
    <property type="match status" value="1"/>
</dbReference>
<dbReference type="Gene3D" id="3.90.190.10">
    <property type="entry name" value="Protein tyrosine phosphatase superfamily"/>
    <property type="match status" value="1"/>
</dbReference>
<accession>A0A3N4KTW2</accession>
<dbReference type="GO" id="GO:0016791">
    <property type="term" value="F:phosphatase activity"/>
    <property type="evidence" value="ECO:0007669"/>
    <property type="project" value="TreeGrafter"/>
</dbReference>
<sequence length="162" mass="18334">VIPPLRFSVVENKLYRGSYPRHLNFRFLESLDLKTILSVTPEPLVGEAADWCKANGVVMLHIKPEVDGKKGAPLRHTEACQILSVVLEAKNSPLYVHCLNGSEITGLAMTALRKVQCWATPSIISERMRYSETHHSFDRFLEEFSGEVTIPRECVEWLWAGL</sequence>